<dbReference type="GO" id="GO:0005737">
    <property type="term" value="C:cytoplasm"/>
    <property type="evidence" value="ECO:0007669"/>
    <property type="project" value="TreeGrafter"/>
</dbReference>
<name>A0A4S4MVA4_9APHY</name>
<dbReference type="SUPFAM" id="SSF47616">
    <property type="entry name" value="GST C-terminal domain-like"/>
    <property type="match status" value="1"/>
</dbReference>
<dbReference type="Gene3D" id="3.40.30.10">
    <property type="entry name" value="Glutaredoxin"/>
    <property type="match status" value="1"/>
</dbReference>
<evidence type="ECO:0000313" key="2">
    <source>
        <dbReference type="Proteomes" id="UP000308730"/>
    </source>
</evidence>
<proteinExistence type="predicted"/>
<keyword evidence="2" id="KW-1185">Reference proteome</keyword>
<dbReference type="PANTHER" id="PTHR43968">
    <property type="match status" value="1"/>
</dbReference>
<evidence type="ECO:0000313" key="1">
    <source>
        <dbReference type="EMBL" id="THH30242.1"/>
    </source>
</evidence>
<dbReference type="InterPro" id="IPR036282">
    <property type="entry name" value="Glutathione-S-Trfase_C_sf"/>
</dbReference>
<dbReference type="OrthoDB" id="4951845at2759"/>
<organism evidence="1 2">
    <name type="scientific">Antrodiella citrinella</name>
    <dbReference type="NCBI Taxonomy" id="2447956"/>
    <lineage>
        <taxon>Eukaryota</taxon>
        <taxon>Fungi</taxon>
        <taxon>Dikarya</taxon>
        <taxon>Basidiomycota</taxon>
        <taxon>Agaricomycotina</taxon>
        <taxon>Agaricomycetes</taxon>
        <taxon>Polyporales</taxon>
        <taxon>Steccherinaceae</taxon>
        <taxon>Antrodiella</taxon>
    </lineage>
</organism>
<dbReference type="AlphaFoldDB" id="A0A4S4MVA4"/>
<dbReference type="InterPro" id="IPR050983">
    <property type="entry name" value="GST_Omega/HSP26"/>
</dbReference>
<dbReference type="Gene3D" id="1.20.1050.10">
    <property type="match status" value="1"/>
</dbReference>
<comment type="caution">
    <text evidence="1">The sequence shown here is derived from an EMBL/GenBank/DDBJ whole genome shotgun (WGS) entry which is preliminary data.</text>
</comment>
<accession>A0A4S4MVA4</accession>
<protein>
    <recommendedName>
        <fullName evidence="3">GST N-terminal domain-containing protein</fullName>
    </recommendedName>
</protein>
<reference evidence="1 2" key="1">
    <citation type="submission" date="2019-02" db="EMBL/GenBank/DDBJ databases">
        <title>Genome sequencing of the rare red list fungi Antrodiella citrinella (Flaviporus citrinellus).</title>
        <authorList>
            <person name="Buettner E."/>
            <person name="Kellner H."/>
        </authorList>
    </citation>
    <scope>NUCLEOTIDE SEQUENCE [LARGE SCALE GENOMIC DNA]</scope>
    <source>
        <strain evidence="1 2">DSM 108506</strain>
    </source>
</reference>
<dbReference type="PANTHER" id="PTHR43968:SF6">
    <property type="entry name" value="GLUTATHIONE S-TRANSFERASE OMEGA"/>
    <property type="match status" value="1"/>
</dbReference>
<gene>
    <name evidence="1" type="ORF">EUX98_g3966</name>
</gene>
<sequence>MGLVPAVEYKGKALYQSIILCEFLEDAYSSYQPNILPADPYTKAYVRIWVDYVVKNLIPGFKRLVQAQDPEKRKQSLDELLASQRKLAEQREDAGEAWKKYADNVAKRPSVINTSSDPEHYEEMYGLDDKLGAQSKAAKAIRARREDIM</sequence>
<dbReference type="Proteomes" id="UP000308730">
    <property type="component" value="Unassembled WGS sequence"/>
</dbReference>
<evidence type="ECO:0008006" key="3">
    <source>
        <dbReference type="Google" id="ProtNLM"/>
    </source>
</evidence>
<dbReference type="EMBL" id="SGPM01000089">
    <property type="protein sequence ID" value="THH30242.1"/>
    <property type="molecule type" value="Genomic_DNA"/>
</dbReference>